<evidence type="ECO:0000313" key="2">
    <source>
        <dbReference type="Proteomes" id="UP000013911"/>
    </source>
</evidence>
<proteinExistence type="predicted"/>
<gene>
    <name evidence="1" type="ORF">H131_20407</name>
</gene>
<dbReference type="Proteomes" id="UP000013911">
    <property type="component" value="Unassembled WGS sequence"/>
</dbReference>
<comment type="caution">
    <text evidence="1">The sequence shown here is derived from an EMBL/GenBank/DDBJ whole genome shotgun (WGS) entry which is preliminary data.</text>
</comment>
<name>R7Z9L6_LYSSH</name>
<reference evidence="1 2" key="1">
    <citation type="submission" date="2013-04" db="EMBL/GenBank/DDBJ databases">
        <title>Draft genome of the heavy metal tolerant bacterium Lysinibacillus sphaericus strain OT4b.31.</title>
        <authorList>
            <person name="Pena-Montenegro T.D."/>
            <person name="Dussan J."/>
        </authorList>
    </citation>
    <scope>NUCLEOTIDE SEQUENCE [LARGE SCALE GENOMIC DNA]</scope>
    <source>
        <strain evidence="1 2">OT4b.31</strain>
    </source>
</reference>
<evidence type="ECO:0000313" key="1">
    <source>
        <dbReference type="EMBL" id="EON70631.1"/>
    </source>
</evidence>
<dbReference type="EMBL" id="AQPX01000031">
    <property type="protein sequence ID" value="EON70631.1"/>
    <property type="molecule type" value="Genomic_DNA"/>
</dbReference>
<accession>R7Z9L6</accession>
<dbReference type="HOGENOM" id="CLU_2936135_0_0_9"/>
<sequence>MYGSDTVESEAARLTERIKVIEYELTHKMNDLNDLRKLTNTFQRIEHQIVNKRNIGMTHK</sequence>
<dbReference type="AlphaFoldDB" id="R7Z9L6"/>
<organism evidence="1 2">
    <name type="scientific">Lysinibacillus sphaericus OT4b.31</name>
    <dbReference type="NCBI Taxonomy" id="1285586"/>
    <lineage>
        <taxon>Bacteria</taxon>
        <taxon>Bacillati</taxon>
        <taxon>Bacillota</taxon>
        <taxon>Bacilli</taxon>
        <taxon>Bacillales</taxon>
        <taxon>Bacillaceae</taxon>
        <taxon>Lysinibacillus</taxon>
    </lineage>
</organism>
<protein>
    <submittedName>
        <fullName evidence="1">Phage protein</fullName>
    </submittedName>
</protein>